<accession>A0A8H4XCH5</accession>
<evidence type="ECO:0000256" key="3">
    <source>
        <dbReference type="ARBA" id="ARBA00022833"/>
    </source>
</evidence>
<evidence type="ECO:0000256" key="2">
    <source>
        <dbReference type="ARBA" id="ARBA00022771"/>
    </source>
</evidence>
<keyword evidence="3" id="KW-0862">Zinc</keyword>
<sequence length="355" mass="40192">MPSPPHRILSPRACDLEACDGIKRDFLRCSACQIAYYCRPDHQVADRKRHKNGCNALKNARKTLEKEEKQLRDHPGDMFCPPNIFENGVGHFWGISETRDYMRARYHMVDIMLQVFGAPGGRVDAVQEALDNLLDMLRLCRGDNMGVRDLVPALYIRLNKDQAAYDFLKWYATTGHESNYDWGDTDLPYLDVKDADVLENPLDVWTNGRYLSLSHVAAVTLIKVRILLDLQAAQNTTRALNGTVPPEIIELIRGQLVGSIVESRPEVLMGGTEELASLIQKIKDQVTALYKSINTYNPHFWRLMLSDPYAAAQQKPGMYSHETKEEACLMIGYCLASWVETPGAFDTIRTLSKTI</sequence>
<keyword evidence="4" id="KW-0175">Coiled coil</keyword>
<dbReference type="InterPro" id="IPR002893">
    <property type="entry name" value="Znf_MYND"/>
</dbReference>
<feature type="coiled-coil region" evidence="4">
    <location>
        <begin position="47"/>
        <end position="74"/>
    </location>
</feature>
<evidence type="ECO:0000256" key="4">
    <source>
        <dbReference type="SAM" id="Coils"/>
    </source>
</evidence>
<keyword evidence="1" id="KW-0479">Metal-binding</keyword>
<reference evidence="6" key="1">
    <citation type="journal article" date="2020" name="BMC Genomics">
        <title>Correction to: Identification and distribution of gene clusters required for synthesis of sphingolipid metabolism inhibitors in diverse species of the filamentous fungus Fusarium.</title>
        <authorList>
            <person name="Kim H.S."/>
            <person name="Lohmar J.M."/>
            <person name="Busman M."/>
            <person name="Brown D.W."/>
            <person name="Naumann T.A."/>
            <person name="Divon H.H."/>
            <person name="Lysoe E."/>
            <person name="Uhlig S."/>
            <person name="Proctor R.H."/>
        </authorList>
    </citation>
    <scope>NUCLEOTIDE SEQUENCE</scope>
    <source>
        <strain evidence="6">NRRL 20472</strain>
    </source>
</reference>
<dbReference type="EMBL" id="JABEXW010000171">
    <property type="protein sequence ID" value="KAF4969166.1"/>
    <property type="molecule type" value="Genomic_DNA"/>
</dbReference>
<name>A0A8H4XCH5_9HYPO</name>
<dbReference type="PROSITE" id="PS01360">
    <property type="entry name" value="ZF_MYND_1"/>
    <property type="match status" value="1"/>
</dbReference>
<gene>
    <name evidence="6" type="ORF">FSARC_3542</name>
</gene>
<keyword evidence="7" id="KW-1185">Reference proteome</keyword>
<evidence type="ECO:0000256" key="1">
    <source>
        <dbReference type="ARBA" id="ARBA00022723"/>
    </source>
</evidence>
<dbReference type="SUPFAM" id="SSF144232">
    <property type="entry name" value="HIT/MYND zinc finger-like"/>
    <property type="match status" value="1"/>
</dbReference>
<reference evidence="6" key="2">
    <citation type="submission" date="2020-05" db="EMBL/GenBank/DDBJ databases">
        <authorList>
            <person name="Kim H.-S."/>
            <person name="Proctor R.H."/>
            <person name="Brown D.W."/>
        </authorList>
    </citation>
    <scope>NUCLEOTIDE SEQUENCE</scope>
    <source>
        <strain evidence="6">NRRL 20472</strain>
    </source>
</reference>
<evidence type="ECO:0000313" key="6">
    <source>
        <dbReference type="EMBL" id="KAF4969166.1"/>
    </source>
</evidence>
<dbReference type="Pfam" id="PF01753">
    <property type="entry name" value="zf-MYND"/>
    <property type="match status" value="1"/>
</dbReference>
<organism evidence="6 7">
    <name type="scientific">Fusarium sarcochroum</name>
    <dbReference type="NCBI Taxonomy" id="1208366"/>
    <lineage>
        <taxon>Eukaryota</taxon>
        <taxon>Fungi</taxon>
        <taxon>Dikarya</taxon>
        <taxon>Ascomycota</taxon>
        <taxon>Pezizomycotina</taxon>
        <taxon>Sordariomycetes</taxon>
        <taxon>Hypocreomycetidae</taxon>
        <taxon>Hypocreales</taxon>
        <taxon>Nectriaceae</taxon>
        <taxon>Fusarium</taxon>
        <taxon>Fusarium lateritium species complex</taxon>
    </lineage>
</organism>
<evidence type="ECO:0000259" key="5">
    <source>
        <dbReference type="PROSITE" id="PS01360"/>
    </source>
</evidence>
<feature type="domain" description="MYND-type" evidence="5">
    <location>
        <begin position="14"/>
        <end position="54"/>
    </location>
</feature>
<protein>
    <recommendedName>
        <fullName evidence="5">MYND-type domain-containing protein</fullName>
    </recommendedName>
</protein>
<dbReference type="OrthoDB" id="5952526at2759"/>
<evidence type="ECO:0000313" key="7">
    <source>
        <dbReference type="Proteomes" id="UP000622797"/>
    </source>
</evidence>
<dbReference type="Gene3D" id="6.10.140.2220">
    <property type="match status" value="1"/>
</dbReference>
<proteinExistence type="predicted"/>
<dbReference type="GO" id="GO:0008270">
    <property type="term" value="F:zinc ion binding"/>
    <property type="evidence" value="ECO:0007669"/>
    <property type="project" value="UniProtKB-KW"/>
</dbReference>
<dbReference type="Proteomes" id="UP000622797">
    <property type="component" value="Unassembled WGS sequence"/>
</dbReference>
<keyword evidence="2" id="KW-0863">Zinc-finger</keyword>
<dbReference type="AlphaFoldDB" id="A0A8H4XCH5"/>
<comment type="caution">
    <text evidence="6">The sequence shown here is derived from an EMBL/GenBank/DDBJ whole genome shotgun (WGS) entry which is preliminary data.</text>
</comment>